<evidence type="ECO:0000256" key="2">
    <source>
        <dbReference type="ARBA" id="ARBA00004316"/>
    </source>
</evidence>
<name>A0A979FTQ0_HYAAZ</name>
<dbReference type="SUPFAM" id="SSF49562">
    <property type="entry name" value="C2 domain (Calcium/lipid-binding domain, CaLB)"/>
    <property type="match status" value="1"/>
</dbReference>
<keyword evidence="6 9" id="KW-1133">Transmembrane helix</keyword>
<evidence type="ECO:0000256" key="5">
    <source>
        <dbReference type="ARBA" id="ARBA00022801"/>
    </source>
</evidence>
<dbReference type="InterPro" id="IPR029023">
    <property type="entry name" value="Tensin_phosphatase"/>
</dbReference>
<keyword evidence="13" id="KW-1185">Reference proteome</keyword>
<gene>
    <name evidence="14" type="primary">LOC108664759</name>
</gene>
<dbReference type="Pfam" id="PF00520">
    <property type="entry name" value="Ion_trans"/>
    <property type="match status" value="1"/>
</dbReference>
<dbReference type="SMART" id="SM01326">
    <property type="entry name" value="PTEN_C2"/>
    <property type="match status" value="1"/>
</dbReference>
<sequence length="565" mass="64437">MATSRPPILAKYTRFALTEDGESSARINGLSRVKHGSQYGDRLGEVEDGNIGAEEDLAGREIFRRASDFYSYDPEEHEVQEQLGFSDPSNPPQPGCNITYIQWRTRRFVEHFIFRLLTAVLIIVDMVILIIDLTKGNINPTDPLELTALALSTYFMAEIVLRIFGLGFKLFFRVWYNSLDCALVVITFMLSIIAVSVESMQSNPVSLIVVLRLVRLVRISRIVWQQKHLTKGARQFISQNKRRYQREGFDLDLSYVTPTVIAMSFPSSGKMSMYRNDIRDVSRFLDYKHAGHYRVYNLCSERHYDEHFFHGAVQRYPINDHNVPAIEVMLEFSENVRKFQAEDERNVIAVHCKGGKGRTGTMICVCLIDSGAFKNADQCLSYFGDRRTDKNAGSKFQGVETPSQSRYVGYYERVVRNGRQIPPSVVLVLKRFVMHGMKGVGLGTGEEFTITVGSRTSALPYRCSLTSIQHCKRRVSKGEVYVDLLPGPQVSGDTKVVFYSSSRHVPKGYDNCPFFFWFHSGFIENNKLTLTRGELDNPHKSKTWNVFKANFGITLYFEPLQAEDP</sequence>
<evidence type="ECO:0000256" key="4">
    <source>
        <dbReference type="ARBA" id="ARBA00022692"/>
    </source>
</evidence>
<organism evidence="13 14">
    <name type="scientific">Hyalella azteca</name>
    <name type="common">Amphipod</name>
    <dbReference type="NCBI Taxonomy" id="294128"/>
    <lineage>
        <taxon>Eukaryota</taxon>
        <taxon>Metazoa</taxon>
        <taxon>Ecdysozoa</taxon>
        <taxon>Arthropoda</taxon>
        <taxon>Crustacea</taxon>
        <taxon>Multicrustacea</taxon>
        <taxon>Malacostraca</taxon>
        <taxon>Eumalacostraca</taxon>
        <taxon>Peracarida</taxon>
        <taxon>Amphipoda</taxon>
        <taxon>Senticaudata</taxon>
        <taxon>Talitrida</taxon>
        <taxon>Talitroidea</taxon>
        <taxon>Hyalellidae</taxon>
        <taxon>Hyalella</taxon>
    </lineage>
</organism>
<dbReference type="Gene3D" id="1.20.120.350">
    <property type="entry name" value="Voltage-gated potassium channels. Chain C"/>
    <property type="match status" value="1"/>
</dbReference>
<evidence type="ECO:0000256" key="7">
    <source>
        <dbReference type="ARBA" id="ARBA00023136"/>
    </source>
</evidence>
<dbReference type="InterPro" id="IPR057023">
    <property type="entry name" value="PTP-SAK"/>
</dbReference>
<dbReference type="Proteomes" id="UP000694843">
    <property type="component" value="Unplaced"/>
</dbReference>
<dbReference type="InterPro" id="IPR027359">
    <property type="entry name" value="Volt_channel_dom_sf"/>
</dbReference>
<keyword evidence="4 9" id="KW-0812">Transmembrane</keyword>
<dbReference type="GO" id="GO:0016020">
    <property type="term" value="C:membrane"/>
    <property type="evidence" value="ECO:0007669"/>
    <property type="project" value="UniProtKB-SubCell"/>
</dbReference>
<evidence type="ECO:0000256" key="6">
    <source>
        <dbReference type="ARBA" id="ARBA00022989"/>
    </source>
</evidence>
<accession>A0A979FTQ0</accession>
<dbReference type="InterPro" id="IPR045102">
    <property type="entry name" value="PTP_VSP_TPTE"/>
</dbReference>
<evidence type="ECO:0000313" key="13">
    <source>
        <dbReference type="Proteomes" id="UP000694843"/>
    </source>
</evidence>
<evidence type="ECO:0000256" key="8">
    <source>
        <dbReference type="ARBA" id="ARBA00023273"/>
    </source>
</evidence>
<keyword evidence="8" id="KW-0966">Cell projection</keyword>
<dbReference type="GO" id="GO:0005216">
    <property type="term" value="F:monoatomic ion channel activity"/>
    <property type="evidence" value="ECO:0007669"/>
    <property type="project" value="InterPro"/>
</dbReference>
<dbReference type="PROSITE" id="PS51181">
    <property type="entry name" value="PPASE_TENSIN"/>
    <property type="match status" value="1"/>
</dbReference>
<evidence type="ECO:0000259" key="10">
    <source>
        <dbReference type="PROSITE" id="PS50056"/>
    </source>
</evidence>
<dbReference type="PROSITE" id="PS00383">
    <property type="entry name" value="TYR_PHOSPHATASE_1"/>
    <property type="match status" value="1"/>
</dbReference>
<dbReference type="PANTHER" id="PTHR12305:SF60">
    <property type="entry name" value="PHOSPHATIDYLINOSITOL 3,4,5-TRISPHOSPHATE 3-PHOSPHATASE TPTE2-RELATED"/>
    <property type="match status" value="1"/>
</dbReference>
<evidence type="ECO:0000256" key="1">
    <source>
        <dbReference type="ARBA" id="ARBA00004141"/>
    </source>
</evidence>
<dbReference type="InterPro" id="IPR003595">
    <property type="entry name" value="Tyr_Pase_cat"/>
</dbReference>
<dbReference type="SMART" id="SM00404">
    <property type="entry name" value="PTPc_motif"/>
    <property type="match status" value="1"/>
</dbReference>
<dbReference type="InterPro" id="IPR051281">
    <property type="entry name" value="Dual-spec_lipid-protein_phosph"/>
</dbReference>
<dbReference type="SUPFAM" id="SSF81324">
    <property type="entry name" value="Voltage-gated potassium channels"/>
    <property type="match status" value="1"/>
</dbReference>
<evidence type="ECO:0000256" key="3">
    <source>
        <dbReference type="ARBA" id="ARBA00007881"/>
    </source>
</evidence>
<reference evidence="14" key="1">
    <citation type="submission" date="2025-08" db="UniProtKB">
        <authorList>
            <consortium name="RefSeq"/>
        </authorList>
    </citation>
    <scope>IDENTIFICATION</scope>
    <source>
        <tissue evidence="14">Whole organism</tissue>
    </source>
</reference>
<dbReference type="Gene3D" id="3.90.190.10">
    <property type="entry name" value="Protein tyrosine phosphatase superfamily"/>
    <property type="match status" value="1"/>
</dbReference>
<proteinExistence type="inferred from homology"/>
<feature type="domain" description="C2 tensin-type" evidence="12">
    <location>
        <begin position="424"/>
        <end position="560"/>
    </location>
</feature>
<keyword evidence="5" id="KW-0378">Hydrolase</keyword>
<dbReference type="GeneID" id="108664759"/>
<comment type="subcellular location">
    <subcellularLocation>
        <location evidence="2">Cell projection</location>
    </subcellularLocation>
    <subcellularLocation>
        <location evidence="1">Membrane</location>
        <topology evidence="1">Multi-pass membrane protein</topology>
    </subcellularLocation>
</comment>
<dbReference type="InterPro" id="IPR000387">
    <property type="entry name" value="Tyr_Pase_dom"/>
</dbReference>
<feature type="domain" description="Tyrosine specific protein phosphatases" evidence="10">
    <location>
        <begin position="330"/>
        <end position="387"/>
    </location>
</feature>
<dbReference type="GO" id="GO:0016314">
    <property type="term" value="F:phosphatidylinositol-3,4,5-trisphosphate 3-phosphatase activity"/>
    <property type="evidence" value="ECO:0007669"/>
    <property type="project" value="TreeGrafter"/>
</dbReference>
<dbReference type="CDD" id="cd14510">
    <property type="entry name" value="PTP_VSP_TPTE"/>
    <property type="match status" value="1"/>
</dbReference>
<evidence type="ECO:0000313" key="14">
    <source>
        <dbReference type="RefSeq" id="XP_047739977.1"/>
    </source>
</evidence>
<dbReference type="PROSITE" id="PS51182">
    <property type="entry name" value="C2_TENSIN"/>
    <property type="match status" value="1"/>
</dbReference>
<dbReference type="Pfam" id="PF10409">
    <property type="entry name" value="PTEN_C2"/>
    <property type="match status" value="1"/>
</dbReference>
<dbReference type="PANTHER" id="PTHR12305">
    <property type="entry name" value="PHOSPHATASE WITH HOMOLOGY TO TENSIN"/>
    <property type="match status" value="1"/>
</dbReference>
<dbReference type="InterPro" id="IPR014020">
    <property type="entry name" value="Tensin_C2-dom"/>
</dbReference>
<dbReference type="InterPro" id="IPR016130">
    <property type="entry name" value="Tyr_Pase_AS"/>
</dbReference>
<dbReference type="Pfam" id="PF22784">
    <property type="entry name" value="PTP-SAK"/>
    <property type="match status" value="1"/>
</dbReference>
<dbReference type="Gene3D" id="2.60.40.1110">
    <property type="match status" value="1"/>
</dbReference>
<dbReference type="SUPFAM" id="SSF52799">
    <property type="entry name" value="(Phosphotyrosine protein) phosphatases II"/>
    <property type="match status" value="1"/>
</dbReference>
<evidence type="ECO:0000259" key="12">
    <source>
        <dbReference type="PROSITE" id="PS51182"/>
    </source>
</evidence>
<evidence type="ECO:0000259" key="11">
    <source>
        <dbReference type="PROSITE" id="PS51181"/>
    </source>
</evidence>
<evidence type="ECO:0000256" key="9">
    <source>
        <dbReference type="SAM" id="Phobius"/>
    </source>
</evidence>
<dbReference type="AlphaFoldDB" id="A0A979FTQ0"/>
<feature type="transmembrane region" description="Helical" evidence="9">
    <location>
        <begin position="112"/>
        <end position="131"/>
    </location>
</feature>
<feature type="domain" description="Phosphatase tensin-type" evidence="11">
    <location>
        <begin position="242"/>
        <end position="418"/>
    </location>
</feature>
<comment type="similarity">
    <text evidence="3">Belongs to the PTEN phosphatase protein family.</text>
</comment>
<dbReference type="InterPro" id="IPR029021">
    <property type="entry name" value="Prot-tyrosine_phosphatase-like"/>
</dbReference>
<dbReference type="GO" id="GO:0042995">
    <property type="term" value="C:cell projection"/>
    <property type="evidence" value="ECO:0007669"/>
    <property type="project" value="UniProtKB-SubCell"/>
</dbReference>
<dbReference type="GO" id="GO:0005829">
    <property type="term" value="C:cytosol"/>
    <property type="evidence" value="ECO:0007669"/>
    <property type="project" value="TreeGrafter"/>
</dbReference>
<dbReference type="InterPro" id="IPR005821">
    <property type="entry name" value="Ion_trans_dom"/>
</dbReference>
<protein>
    <submittedName>
        <fullName evidence="14">Phosphatidylinositol 3,4,5-trisphosphate 3-phosphatase TPTE2 isoform X2</fullName>
    </submittedName>
</protein>
<dbReference type="PROSITE" id="PS50056">
    <property type="entry name" value="TYR_PHOSPHATASE_2"/>
    <property type="match status" value="1"/>
</dbReference>
<feature type="transmembrane region" description="Helical" evidence="9">
    <location>
        <begin position="179"/>
        <end position="197"/>
    </location>
</feature>
<keyword evidence="7 9" id="KW-0472">Membrane</keyword>
<dbReference type="InterPro" id="IPR035892">
    <property type="entry name" value="C2_domain_sf"/>
</dbReference>
<feature type="transmembrane region" description="Helical" evidence="9">
    <location>
        <begin position="151"/>
        <end position="172"/>
    </location>
</feature>
<dbReference type="RefSeq" id="XP_047739977.1">
    <property type="nucleotide sequence ID" value="XM_047884021.1"/>
</dbReference>